<dbReference type="KEGG" id="dpn:BCB69_05520"/>
<accession>A0A1B3WES5</accession>
<dbReference type="GO" id="GO:0004850">
    <property type="term" value="F:uridine phosphorylase activity"/>
    <property type="evidence" value="ECO:0007669"/>
    <property type="project" value="UniProtKB-EC"/>
</dbReference>
<dbReference type="SUPFAM" id="SSF53167">
    <property type="entry name" value="Purine and uridine phosphorylases"/>
    <property type="match status" value="1"/>
</dbReference>
<gene>
    <name evidence="5" type="ORF">BCB69_05520</name>
    <name evidence="6" type="ORF">DX915_03885</name>
</gene>
<dbReference type="EMBL" id="QWKU01000001">
    <property type="protein sequence ID" value="RID94651.1"/>
    <property type="molecule type" value="Genomic_DNA"/>
</dbReference>
<evidence type="ECO:0000313" key="6">
    <source>
        <dbReference type="EMBL" id="RID94651.1"/>
    </source>
</evidence>
<name>A0A1B3WES5_9FIRM</name>
<evidence type="ECO:0000259" key="4">
    <source>
        <dbReference type="Pfam" id="PF01048"/>
    </source>
</evidence>
<dbReference type="RefSeq" id="WP_069177249.1">
    <property type="nucleotide sequence ID" value="NZ_CP017037.1"/>
</dbReference>
<organism evidence="5 7">
    <name type="scientific">Dialister pneumosintes</name>
    <dbReference type="NCBI Taxonomy" id="39950"/>
    <lineage>
        <taxon>Bacteria</taxon>
        <taxon>Bacillati</taxon>
        <taxon>Bacillota</taxon>
        <taxon>Negativicutes</taxon>
        <taxon>Veillonellales</taxon>
        <taxon>Veillonellaceae</taxon>
        <taxon>Dialister</taxon>
    </lineage>
</organism>
<keyword evidence="8" id="KW-1185">Reference proteome</keyword>
<dbReference type="EMBL" id="CP017037">
    <property type="protein sequence ID" value="AOH39451.1"/>
    <property type="molecule type" value="Genomic_DNA"/>
</dbReference>
<dbReference type="CDD" id="cd17767">
    <property type="entry name" value="UP_EcUdp-like"/>
    <property type="match status" value="1"/>
</dbReference>
<reference evidence="5" key="2">
    <citation type="submission" date="2016-08" db="EMBL/GenBank/DDBJ databases">
        <authorList>
            <person name="Seilhamer J.J."/>
        </authorList>
    </citation>
    <scope>NUCLEOTIDE SEQUENCE [LARGE SCALE GENOMIC DNA]</scope>
    <source>
        <strain evidence="5">F0677</strain>
    </source>
</reference>
<reference evidence="6 8" key="3">
    <citation type="submission" date="2018-08" db="EMBL/GenBank/DDBJ databases">
        <title>Draft genome sequence of Dialister pneumosintes KCOM 1685.</title>
        <authorList>
            <person name="Kook J.-K."/>
            <person name="Park S.-N."/>
            <person name="Lim Y.K."/>
        </authorList>
    </citation>
    <scope>NUCLEOTIDE SEQUENCE [LARGE SCALE GENOMIC DNA]</scope>
    <source>
        <strain evidence="6 8">KCOM 1685</strain>
    </source>
</reference>
<dbReference type="Proteomes" id="UP000266262">
    <property type="component" value="Unassembled WGS sequence"/>
</dbReference>
<dbReference type="AlphaFoldDB" id="A0A1B3WES5"/>
<dbReference type="OrthoDB" id="9772602at2"/>
<dbReference type="PANTHER" id="PTHR43691:SF11">
    <property type="entry name" value="FI09636P-RELATED"/>
    <property type="match status" value="1"/>
</dbReference>
<dbReference type="InterPro" id="IPR000845">
    <property type="entry name" value="Nucleoside_phosphorylase_d"/>
</dbReference>
<protein>
    <recommendedName>
        <fullName evidence="2">Uridine phosphorylase</fullName>
        <ecNumber evidence="1">2.4.2.3</ecNumber>
    </recommendedName>
</protein>
<dbReference type="PANTHER" id="PTHR43691">
    <property type="entry name" value="URIDINE PHOSPHORYLASE"/>
    <property type="match status" value="1"/>
</dbReference>
<dbReference type="InterPro" id="IPR035994">
    <property type="entry name" value="Nucleoside_phosphorylase_sf"/>
</dbReference>
<reference evidence="7" key="1">
    <citation type="submission" date="2016-08" db="EMBL/GenBank/DDBJ databases">
        <authorList>
            <person name="Holder M.E."/>
            <person name="Ajami N.J."/>
            <person name="Petrosino J.F."/>
        </authorList>
    </citation>
    <scope>NUCLEOTIDE SEQUENCE [LARGE SCALE GENOMIC DNA]</scope>
    <source>
        <strain evidence="7">F0677</strain>
    </source>
</reference>
<evidence type="ECO:0000256" key="3">
    <source>
        <dbReference type="ARBA" id="ARBA00048447"/>
    </source>
</evidence>
<proteinExistence type="predicted"/>
<dbReference type="Gene3D" id="3.40.50.1580">
    <property type="entry name" value="Nucleoside phosphorylase domain"/>
    <property type="match status" value="1"/>
</dbReference>
<dbReference type="GO" id="GO:0005829">
    <property type="term" value="C:cytosol"/>
    <property type="evidence" value="ECO:0007669"/>
    <property type="project" value="TreeGrafter"/>
</dbReference>
<evidence type="ECO:0000313" key="7">
    <source>
        <dbReference type="Proteomes" id="UP000094757"/>
    </source>
</evidence>
<evidence type="ECO:0000313" key="8">
    <source>
        <dbReference type="Proteomes" id="UP000266262"/>
    </source>
</evidence>
<keyword evidence="6" id="KW-0328">Glycosyltransferase</keyword>
<feature type="domain" description="Nucleoside phosphorylase" evidence="4">
    <location>
        <begin position="27"/>
        <end position="257"/>
    </location>
</feature>
<dbReference type="GO" id="GO:0009116">
    <property type="term" value="P:nucleoside metabolic process"/>
    <property type="evidence" value="ECO:0007669"/>
    <property type="project" value="InterPro"/>
</dbReference>
<evidence type="ECO:0000313" key="5">
    <source>
        <dbReference type="EMBL" id="AOH39451.1"/>
    </source>
</evidence>
<dbReference type="EC" id="2.4.2.3" evidence="1"/>
<dbReference type="NCBIfam" id="NF008383">
    <property type="entry name" value="PRK11178.1"/>
    <property type="match status" value="1"/>
</dbReference>
<evidence type="ECO:0000256" key="1">
    <source>
        <dbReference type="ARBA" id="ARBA00011888"/>
    </source>
</evidence>
<comment type="catalytic activity">
    <reaction evidence="3">
        <text>uridine + phosphate = alpha-D-ribose 1-phosphate + uracil</text>
        <dbReference type="Rhea" id="RHEA:24388"/>
        <dbReference type="ChEBI" id="CHEBI:16704"/>
        <dbReference type="ChEBI" id="CHEBI:17568"/>
        <dbReference type="ChEBI" id="CHEBI:43474"/>
        <dbReference type="ChEBI" id="CHEBI:57720"/>
        <dbReference type="EC" id="2.4.2.3"/>
    </reaction>
</comment>
<sequence>MNKYYAEENEIMYHTGLSKELIQNASYAVVPGDPARVEPLAKSIGQNAAFLTSHRDYTTWITYVNKQPVLVMSTGMGGPCVTFAVEELARLGITRFIRVGTTGSIQENIELGDVVINNASVRMEGASKSYAPVEYPAVADLMLTHGLIEAAKELQIPYHVGISVTTDSFWPGQERYDSFGGYVRRKLQGSLHEFQQLGCTNYEMENATLFTLTSVLGLQAASICAVVAKRTEKESIAPCEVYQQAEQRFQQVVKTFLWKELSCEK</sequence>
<dbReference type="Proteomes" id="UP000094757">
    <property type="component" value="Chromosome"/>
</dbReference>
<evidence type="ECO:0000256" key="2">
    <source>
        <dbReference type="ARBA" id="ARBA00021980"/>
    </source>
</evidence>
<keyword evidence="6" id="KW-0808">Transferase</keyword>
<dbReference type="STRING" id="39950.BCB69_05520"/>
<dbReference type="Pfam" id="PF01048">
    <property type="entry name" value="PNP_UDP_1"/>
    <property type="match status" value="1"/>
</dbReference>